<name>A0ABQ7DH16_BRACR</name>
<organism evidence="1 2">
    <name type="scientific">Brassica cretica</name>
    <name type="common">Mustard</name>
    <dbReference type="NCBI Taxonomy" id="69181"/>
    <lineage>
        <taxon>Eukaryota</taxon>
        <taxon>Viridiplantae</taxon>
        <taxon>Streptophyta</taxon>
        <taxon>Embryophyta</taxon>
        <taxon>Tracheophyta</taxon>
        <taxon>Spermatophyta</taxon>
        <taxon>Magnoliopsida</taxon>
        <taxon>eudicotyledons</taxon>
        <taxon>Gunneridae</taxon>
        <taxon>Pentapetalae</taxon>
        <taxon>rosids</taxon>
        <taxon>malvids</taxon>
        <taxon>Brassicales</taxon>
        <taxon>Brassicaceae</taxon>
        <taxon>Brassiceae</taxon>
        <taxon>Brassica</taxon>
    </lineage>
</organism>
<accession>A0ABQ7DH16</accession>
<reference evidence="1 2" key="1">
    <citation type="journal article" date="2020" name="BMC Genomics">
        <title>Intraspecific diversification of the crop wild relative Brassica cretica Lam. using demographic model selection.</title>
        <authorList>
            <person name="Kioukis A."/>
            <person name="Michalopoulou V.A."/>
            <person name="Briers L."/>
            <person name="Pirintsos S."/>
            <person name="Studholme D.J."/>
            <person name="Pavlidis P."/>
            <person name="Sarris P.F."/>
        </authorList>
    </citation>
    <scope>NUCLEOTIDE SEQUENCE [LARGE SCALE GENOMIC DNA]</scope>
    <source>
        <strain evidence="2">cv. PFS-1207/04</strain>
    </source>
</reference>
<proteinExistence type="predicted"/>
<gene>
    <name evidence="1" type="ORF">DY000_02031416</name>
</gene>
<dbReference type="EMBL" id="QGKV02000649">
    <property type="protein sequence ID" value="KAF3576575.1"/>
    <property type="molecule type" value="Genomic_DNA"/>
</dbReference>
<dbReference type="Proteomes" id="UP000266723">
    <property type="component" value="Unassembled WGS sequence"/>
</dbReference>
<evidence type="ECO:0000313" key="1">
    <source>
        <dbReference type="EMBL" id="KAF3576575.1"/>
    </source>
</evidence>
<comment type="caution">
    <text evidence="1">The sequence shown here is derived from an EMBL/GenBank/DDBJ whole genome shotgun (WGS) entry which is preliminary data.</text>
</comment>
<protein>
    <submittedName>
        <fullName evidence="1">Uncharacterized protein</fullName>
    </submittedName>
</protein>
<evidence type="ECO:0000313" key="2">
    <source>
        <dbReference type="Proteomes" id="UP000266723"/>
    </source>
</evidence>
<keyword evidence="2" id="KW-1185">Reference proteome</keyword>
<sequence>MAPRLFPLPPVPRCDELEDHRSTLSCDQKATVEIQDLCYGEDPLFVLGDVAIWICGAVVRLYSGERELPGHLDQGDLIRERSIGVGVMVAFPDGGSYPRVSLYHGLHGVEPIGEYLVKVVGLRILGLFSRRCVSSRCRSWEVLACLGVGFFQGRHRASLSSESTLLVTCRIKGLVLISEGKILRFELAELLGALIQLLGAFVELFLQDLELRGKLWIGVGTEIRTVDFRLN</sequence>